<feature type="domain" description="HTH tetR-type" evidence="5">
    <location>
        <begin position="16"/>
        <end position="77"/>
    </location>
</feature>
<sequence length="222" mass="24509">MTETSDRPVTRDEKVASTRSAILDAAERLYAERGIGAVSNRQISEAAGQGNNTAVSYHFGTKADLLQAIVQRHQDDVESRRTVLVNEAGERSDVRVWVNCLVRPTAEHLASLGSPTWYARVSAQIMADPALRELLGTAAQAAPALRAVLSGLERSRPELPRIVREQRDVMSRQLITYGYAEREEALAEQRPGVRRHSWEAFTSGLVDAVTGLWLAPWTPVHS</sequence>
<evidence type="ECO:0000313" key="7">
    <source>
        <dbReference type="Proteomes" id="UP000031030"/>
    </source>
</evidence>
<evidence type="ECO:0000313" key="6">
    <source>
        <dbReference type="EMBL" id="KHK98787.1"/>
    </source>
</evidence>
<evidence type="ECO:0000256" key="4">
    <source>
        <dbReference type="PROSITE-ProRule" id="PRU00335"/>
    </source>
</evidence>
<keyword evidence="2 4" id="KW-0238">DNA-binding</keyword>
<gene>
    <name evidence="6" type="ORF">LK09_07770</name>
</gene>
<comment type="caution">
    <text evidence="6">The sequence shown here is derived from an EMBL/GenBank/DDBJ whole genome shotgun (WGS) entry which is preliminary data.</text>
</comment>
<dbReference type="GO" id="GO:0003700">
    <property type="term" value="F:DNA-binding transcription factor activity"/>
    <property type="evidence" value="ECO:0007669"/>
    <property type="project" value="TreeGrafter"/>
</dbReference>
<keyword evidence="3" id="KW-0804">Transcription</keyword>
<evidence type="ECO:0000256" key="1">
    <source>
        <dbReference type="ARBA" id="ARBA00023015"/>
    </source>
</evidence>
<evidence type="ECO:0000256" key="2">
    <source>
        <dbReference type="ARBA" id="ARBA00023125"/>
    </source>
</evidence>
<dbReference type="PANTHER" id="PTHR30055">
    <property type="entry name" value="HTH-TYPE TRANSCRIPTIONAL REGULATOR RUTR"/>
    <property type="match status" value="1"/>
</dbReference>
<dbReference type="EMBL" id="JTDK01000006">
    <property type="protein sequence ID" value="KHK98787.1"/>
    <property type="molecule type" value="Genomic_DNA"/>
</dbReference>
<accession>A0A0B2AB37</accession>
<dbReference type="Pfam" id="PF00440">
    <property type="entry name" value="TetR_N"/>
    <property type="match status" value="1"/>
</dbReference>
<dbReference type="PROSITE" id="PS50977">
    <property type="entry name" value="HTH_TETR_2"/>
    <property type="match status" value="1"/>
</dbReference>
<dbReference type="STRING" id="1348253.LK09_07770"/>
<dbReference type="PANTHER" id="PTHR30055:SF234">
    <property type="entry name" value="HTH-TYPE TRANSCRIPTIONAL REGULATOR BETI"/>
    <property type="match status" value="1"/>
</dbReference>
<comment type="caution">
    <text evidence="4">Lacks conserved residue(s) required for the propagation of feature annotation.</text>
</comment>
<keyword evidence="7" id="KW-1185">Reference proteome</keyword>
<organism evidence="6 7">
    <name type="scientific">Microbacterium mangrovi</name>
    <dbReference type="NCBI Taxonomy" id="1348253"/>
    <lineage>
        <taxon>Bacteria</taxon>
        <taxon>Bacillati</taxon>
        <taxon>Actinomycetota</taxon>
        <taxon>Actinomycetes</taxon>
        <taxon>Micrococcales</taxon>
        <taxon>Microbacteriaceae</taxon>
        <taxon>Microbacterium</taxon>
    </lineage>
</organism>
<dbReference type="InterPro" id="IPR009057">
    <property type="entry name" value="Homeodomain-like_sf"/>
</dbReference>
<dbReference type="InterPro" id="IPR050109">
    <property type="entry name" value="HTH-type_TetR-like_transc_reg"/>
</dbReference>
<name>A0A0B2AB37_9MICO</name>
<dbReference type="RefSeq" id="WP_039397645.1">
    <property type="nucleotide sequence ID" value="NZ_JTDK01000006.1"/>
</dbReference>
<reference evidence="6 7" key="1">
    <citation type="submission" date="2014-11" db="EMBL/GenBank/DDBJ databases">
        <title>Genome sequence of Microbacterium mangrovi MUSC 115(T).</title>
        <authorList>
            <person name="Lee L.-H."/>
        </authorList>
    </citation>
    <scope>NUCLEOTIDE SEQUENCE [LARGE SCALE GENOMIC DNA]</scope>
    <source>
        <strain evidence="6 7">MUSC 115</strain>
    </source>
</reference>
<keyword evidence="1" id="KW-0805">Transcription regulation</keyword>
<evidence type="ECO:0000259" key="5">
    <source>
        <dbReference type="PROSITE" id="PS50977"/>
    </source>
</evidence>
<dbReference type="Gene3D" id="1.10.357.10">
    <property type="entry name" value="Tetracycline Repressor, domain 2"/>
    <property type="match status" value="1"/>
</dbReference>
<dbReference type="Proteomes" id="UP000031030">
    <property type="component" value="Unassembled WGS sequence"/>
</dbReference>
<proteinExistence type="predicted"/>
<dbReference type="SUPFAM" id="SSF46689">
    <property type="entry name" value="Homeodomain-like"/>
    <property type="match status" value="1"/>
</dbReference>
<protein>
    <submittedName>
        <fullName evidence="6">TetR family transcriptional regulator</fullName>
    </submittedName>
</protein>
<evidence type="ECO:0000256" key="3">
    <source>
        <dbReference type="ARBA" id="ARBA00023163"/>
    </source>
</evidence>
<dbReference type="AlphaFoldDB" id="A0A0B2AB37"/>
<dbReference type="GO" id="GO:0000976">
    <property type="term" value="F:transcription cis-regulatory region binding"/>
    <property type="evidence" value="ECO:0007669"/>
    <property type="project" value="TreeGrafter"/>
</dbReference>
<dbReference type="OrthoDB" id="3784817at2"/>
<dbReference type="InterPro" id="IPR001647">
    <property type="entry name" value="HTH_TetR"/>
</dbReference>